<dbReference type="SUPFAM" id="SSF50129">
    <property type="entry name" value="GroES-like"/>
    <property type="match status" value="1"/>
</dbReference>
<accession>A0A3R9QLB4</accession>
<reference evidence="3 4" key="1">
    <citation type="submission" date="2018-10" db="EMBL/GenBank/DDBJ databases">
        <title>GWAS and RNA-Seq identify cryptic mechanisms of antimicrobial resistance in Acinetobacter baumannii.</title>
        <authorList>
            <person name="Sahl J.W."/>
        </authorList>
    </citation>
    <scope>NUCLEOTIDE SEQUENCE [LARGE SCALE GENOMIC DNA]</scope>
    <source>
        <strain evidence="3 4">TG41018</strain>
    </source>
</reference>
<sequence length="402" mass="43296">MKAVVCQAGNLKVADIPNPQPGPDQILLNVKRAGICGSDVHLRDQIDHVTSAATATGQSGFGSSSQEIVFGHEFSGEVLEYGPDTNRRWKPGTLLVAMPMCRHHRHPNIIGSTPDAPGAYAEQMIVQESVAFPVPNGLAAELATLTEPMSVAWHGVQRSRIKNSETAYVIGCGPVGLAVIAMLKAAGVETIIASDLSPKRRELASLCGADVVVNPTTESPFMTPPLPARTTWFTGMFEFPNVPWSVPGAPEDLNLALDTMEKLRKPVDAQWWEVFKTMHEWRKNPKGPVVFECSGASGMIDSLIADAPPLTRIVVVGSCLKPDTFRPILSQLKEVELIFAVGYTPGEFRDVLHMIADGKVNPAPLITGTVGFEGVEAAFDALQKPEKHAKILIDPQSTISTI</sequence>
<evidence type="ECO:0000259" key="2">
    <source>
        <dbReference type="SMART" id="SM00829"/>
    </source>
</evidence>
<dbReference type="AlphaFoldDB" id="A0A3R9QLB4"/>
<dbReference type="InterPro" id="IPR036291">
    <property type="entry name" value="NAD(P)-bd_dom_sf"/>
</dbReference>
<dbReference type="PANTHER" id="PTHR43189">
    <property type="entry name" value="ZINC-TYPE ALCOHOL DEHYDROGENASE-LIKE PROTEIN C1198.01-RELATED"/>
    <property type="match status" value="1"/>
</dbReference>
<organism evidence="3 4">
    <name type="scientific">Acinetobacter lactucae</name>
    <dbReference type="NCBI Taxonomy" id="1785128"/>
    <lineage>
        <taxon>Bacteria</taxon>
        <taxon>Pseudomonadati</taxon>
        <taxon>Pseudomonadota</taxon>
        <taxon>Gammaproteobacteria</taxon>
        <taxon>Moraxellales</taxon>
        <taxon>Moraxellaceae</taxon>
        <taxon>Acinetobacter</taxon>
        <taxon>Acinetobacter calcoaceticus/baumannii complex</taxon>
    </lineage>
</organism>
<dbReference type="GO" id="GO:0016491">
    <property type="term" value="F:oxidoreductase activity"/>
    <property type="evidence" value="ECO:0007669"/>
    <property type="project" value="UniProtKB-KW"/>
</dbReference>
<dbReference type="Pfam" id="PF08240">
    <property type="entry name" value="ADH_N"/>
    <property type="match status" value="1"/>
</dbReference>
<dbReference type="Gene3D" id="3.40.50.720">
    <property type="entry name" value="NAD(P)-binding Rossmann-like Domain"/>
    <property type="match status" value="2"/>
</dbReference>
<dbReference type="CDD" id="cd08262">
    <property type="entry name" value="Zn_ADH8"/>
    <property type="match status" value="1"/>
</dbReference>
<evidence type="ECO:0000313" key="4">
    <source>
        <dbReference type="Proteomes" id="UP000276905"/>
    </source>
</evidence>
<protein>
    <submittedName>
        <fullName evidence="3">Alcohol dehydrogenase</fullName>
    </submittedName>
</protein>
<dbReference type="InterPro" id="IPR020843">
    <property type="entry name" value="ER"/>
</dbReference>
<feature type="domain" description="Enoyl reductase (ER)" evidence="2">
    <location>
        <begin position="9"/>
        <end position="393"/>
    </location>
</feature>
<dbReference type="EMBL" id="RFES01000001">
    <property type="protein sequence ID" value="RSO60751.1"/>
    <property type="molecule type" value="Genomic_DNA"/>
</dbReference>
<dbReference type="Proteomes" id="UP000276905">
    <property type="component" value="Unassembled WGS sequence"/>
</dbReference>
<dbReference type="SUPFAM" id="SSF51735">
    <property type="entry name" value="NAD(P)-binding Rossmann-fold domains"/>
    <property type="match status" value="1"/>
</dbReference>
<evidence type="ECO:0000313" key="3">
    <source>
        <dbReference type="EMBL" id="RSO60751.1"/>
    </source>
</evidence>
<keyword evidence="1" id="KW-0560">Oxidoreductase</keyword>
<dbReference type="RefSeq" id="WP_125697571.1">
    <property type="nucleotide sequence ID" value="NZ_RFES01000001.1"/>
</dbReference>
<dbReference type="InterPro" id="IPR013154">
    <property type="entry name" value="ADH-like_N"/>
</dbReference>
<gene>
    <name evidence="3" type="ORF">EA756_01275</name>
</gene>
<proteinExistence type="predicted"/>
<dbReference type="InterPro" id="IPR011032">
    <property type="entry name" value="GroES-like_sf"/>
</dbReference>
<dbReference type="PANTHER" id="PTHR43189:SF1">
    <property type="entry name" value="ZINC-TYPE ALCOHOL DEHYDROGENASE-LIKE PROTEIN C1198.01"/>
    <property type="match status" value="1"/>
</dbReference>
<dbReference type="Pfam" id="PF00107">
    <property type="entry name" value="ADH_zinc_N"/>
    <property type="match status" value="1"/>
</dbReference>
<evidence type="ECO:0000256" key="1">
    <source>
        <dbReference type="ARBA" id="ARBA00023002"/>
    </source>
</evidence>
<dbReference type="InterPro" id="IPR013149">
    <property type="entry name" value="ADH-like_C"/>
</dbReference>
<dbReference type="SMART" id="SM00829">
    <property type="entry name" value="PKS_ER"/>
    <property type="match status" value="1"/>
</dbReference>
<comment type="caution">
    <text evidence="3">The sequence shown here is derived from an EMBL/GenBank/DDBJ whole genome shotgun (WGS) entry which is preliminary data.</text>
</comment>
<dbReference type="Gene3D" id="3.90.180.10">
    <property type="entry name" value="Medium-chain alcohol dehydrogenases, catalytic domain"/>
    <property type="match status" value="2"/>
</dbReference>
<name>A0A3R9QLB4_9GAMM</name>